<gene>
    <name evidence="3" type="ORF">C7H19_04680</name>
</gene>
<dbReference type="Proteomes" id="UP000239001">
    <property type="component" value="Unassembled WGS sequence"/>
</dbReference>
<comment type="caution">
    <text evidence="3">The sequence shown here is derived from an EMBL/GenBank/DDBJ whole genome shotgun (WGS) entry which is preliminary data.</text>
</comment>
<dbReference type="PANTHER" id="PTHR43022:SF1">
    <property type="entry name" value="PROTEIN SMF"/>
    <property type="match status" value="1"/>
</dbReference>
<proteinExistence type="inferred from homology"/>
<comment type="similarity">
    <text evidence="1">Belongs to the DprA/Smf family.</text>
</comment>
<dbReference type="AlphaFoldDB" id="A0A2T1M0S2"/>
<dbReference type="PANTHER" id="PTHR43022">
    <property type="entry name" value="PROTEIN SMF"/>
    <property type="match status" value="1"/>
</dbReference>
<dbReference type="InterPro" id="IPR003488">
    <property type="entry name" value="DprA"/>
</dbReference>
<protein>
    <submittedName>
        <fullName evidence="3">DNA-processing protein DprA</fullName>
    </submittedName>
</protein>
<keyword evidence="4" id="KW-1185">Reference proteome</keyword>
<dbReference type="Gene3D" id="3.40.50.450">
    <property type="match status" value="1"/>
</dbReference>
<organism evidence="3 4">
    <name type="scientific">Aphanothece hegewaldii CCALA 016</name>
    <dbReference type="NCBI Taxonomy" id="2107694"/>
    <lineage>
        <taxon>Bacteria</taxon>
        <taxon>Bacillati</taxon>
        <taxon>Cyanobacteriota</taxon>
        <taxon>Cyanophyceae</taxon>
        <taxon>Oscillatoriophycideae</taxon>
        <taxon>Chroococcales</taxon>
        <taxon>Aphanothecaceae</taxon>
        <taxon>Aphanothece</taxon>
    </lineage>
</organism>
<accession>A0A2T1M0S2</accession>
<dbReference type="EMBL" id="PXOH01000004">
    <property type="protein sequence ID" value="PSF38293.1"/>
    <property type="molecule type" value="Genomic_DNA"/>
</dbReference>
<reference evidence="3 4" key="2">
    <citation type="submission" date="2018-03" db="EMBL/GenBank/DDBJ databases">
        <authorList>
            <person name="Keele B.F."/>
        </authorList>
    </citation>
    <scope>NUCLEOTIDE SEQUENCE [LARGE SCALE GENOMIC DNA]</scope>
    <source>
        <strain evidence="3 4">CCALA 016</strain>
    </source>
</reference>
<evidence type="ECO:0000259" key="2">
    <source>
        <dbReference type="Pfam" id="PF02481"/>
    </source>
</evidence>
<dbReference type="Pfam" id="PF02481">
    <property type="entry name" value="DNA_processg_A"/>
    <property type="match status" value="1"/>
</dbReference>
<evidence type="ECO:0000313" key="4">
    <source>
        <dbReference type="Proteomes" id="UP000239001"/>
    </source>
</evidence>
<feature type="domain" description="Smf/DprA SLOG" evidence="2">
    <location>
        <begin position="96"/>
        <end position="295"/>
    </location>
</feature>
<evidence type="ECO:0000313" key="3">
    <source>
        <dbReference type="EMBL" id="PSF38293.1"/>
    </source>
</evidence>
<dbReference type="InterPro" id="IPR057666">
    <property type="entry name" value="DrpA_SLOG"/>
</dbReference>
<sequence>MMIHLDTQAILLLCASFGQNRKSETPPLTLSEYNILASWLLEHNMTPADLLDSTFKQRLPKITIDKLNSDRLISLLERGVMLSLAVEKWTNQGLWIIGRGENIYPKRLKQKLKHLAPSILYGIGNQNLLSLGGLAVVGSRDVDEAGLNYTQQVVETCAKEDIQVISGGARGVDQTAMLSALEYGGTTVGILADSLLKTSVNSKYRPYIRENKLTLISTYDPDAGFSIGNAMGRNKYIYSISHYALIVNSSEEKGGTWAGAIEALAKIKDVPVFVRMQGTISQGNQQLLKRGAKTFPELPFQKPLTELLATDEPTPTVVQEASPSVPEVQTNDIYQTLLPLILKHLAQPKDAKSLSETFNVRLVQMQDWLNRAVEEGKIKKNKKPVTYEINQNDSLLSLLDPNHFR</sequence>
<evidence type="ECO:0000256" key="1">
    <source>
        <dbReference type="ARBA" id="ARBA00006525"/>
    </source>
</evidence>
<reference evidence="3 4" key="1">
    <citation type="submission" date="2018-03" db="EMBL/GenBank/DDBJ databases">
        <title>The ancient ancestry and fast evolution of plastids.</title>
        <authorList>
            <person name="Moore K.R."/>
            <person name="Magnabosco C."/>
            <person name="Momper L."/>
            <person name="Gold D.A."/>
            <person name="Bosak T."/>
            <person name="Fournier G.P."/>
        </authorList>
    </citation>
    <scope>NUCLEOTIDE SEQUENCE [LARGE SCALE GENOMIC DNA]</scope>
    <source>
        <strain evidence="3 4">CCALA 016</strain>
    </source>
</reference>
<dbReference type="SUPFAM" id="SSF102405">
    <property type="entry name" value="MCP/YpsA-like"/>
    <property type="match status" value="1"/>
</dbReference>
<dbReference type="OrthoDB" id="67297at2"/>
<dbReference type="GO" id="GO:0009294">
    <property type="term" value="P:DNA-mediated transformation"/>
    <property type="evidence" value="ECO:0007669"/>
    <property type="project" value="InterPro"/>
</dbReference>
<name>A0A2T1M0S2_9CHRO</name>